<name>A0ABX8HUE2_9PSED</name>
<dbReference type="EMBL" id="CP076668">
    <property type="protein sequence ID" value="QWU84052.1"/>
    <property type="molecule type" value="Genomic_DNA"/>
</dbReference>
<dbReference type="Pfam" id="PF06366">
    <property type="entry name" value="FlhE"/>
    <property type="match status" value="1"/>
</dbReference>
<evidence type="ECO:0000313" key="3">
    <source>
        <dbReference type="Proteomes" id="UP000683401"/>
    </source>
</evidence>
<dbReference type="InterPro" id="IPR009420">
    <property type="entry name" value="FlhE"/>
</dbReference>
<feature type="signal peptide" evidence="1">
    <location>
        <begin position="1"/>
        <end position="30"/>
    </location>
</feature>
<keyword evidence="3" id="KW-1185">Reference proteome</keyword>
<proteinExistence type="predicted"/>
<accession>A0ABX8HUE2</accession>
<reference evidence="3" key="1">
    <citation type="submission" date="2021-06" db="EMBL/GenBank/DDBJ databases">
        <title>Identification of Pseudomonas cichorii causing bacterial leaf black spot of flue-cured tobacco, a new disease in China.</title>
        <authorList>
            <person name="Lu C.-H."/>
        </authorList>
    </citation>
    <scope>NUCLEOTIDE SEQUENCE [LARGE SCALE GENOMIC DNA]</scope>
    <source>
        <strain evidence="3">LJ2</strain>
    </source>
</reference>
<feature type="chain" id="PRO_5045148188" evidence="1">
    <location>
        <begin position="31"/>
        <end position="140"/>
    </location>
</feature>
<protein>
    <submittedName>
        <fullName evidence="2">Flagellar protein FlhE</fullName>
    </submittedName>
</protein>
<evidence type="ECO:0000256" key="1">
    <source>
        <dbReference type="SAM" id="SignalP"/>
    </source>
</evidence>
<gene>
    <name evidence="2" type="ORF">KQP88_04515</name>
</gene>
<dbReference type="RefSeq" id="WP_200995490.1">
    <property type="nucleotide sequence ID" value="NZ_CP076668.1"/>
</dbReference>
<keyword evidence="2" id="KW-0969">Cilium</keyword>
<keyword evidence="2" id="KW-0966">Cell projection</keyword>
<keyword evidence="1" id="KW-0732">Signal</keyword>
<sequence>MKFDYKKSKWIRSASGIVLALSGYSEMAMAGSYQSSVNLPTVHSRGYLYTANIPLRGAPPEGAWIKNVSWNWNVTGWPRGLEVYLCQGVNNCLDISRQRTGSSSFFTGKLAKKEFYYAIRIGASGIVPVASQYGRITVSW</sequence>
<dbReference type="Proteomes" id="UP000683401">
    <property type="component" value="Chromosome"/>
</dbReference>
<organism evidence="2 3">
    <name type="scientific">Pseudomonas lijiangensis</name>
    <dbReference type="NCBI Taxonomy" id="2995658"/>
    <lineage>
        <taxon>Bacteria</taxon>
        <taxon>Pseudomonadati</taxon>
        <taxon>Pseudomonadota</taxon>
        <taxon>Gammaproteobacteria</taxon>
        <taxon>Pseudomonadales</taxon>
        <taxon>Pseudomonadaceae</taxon>
        <taxon>Pseudomonas</taxon>
    </lineage>
</organism>
<keyword evidence="2" id="KW-0282">Flagellum</keyword>
<evidence type="ECO:0000313" key="2">
    <source>
        <dbReference type="EMBL" id="QWU84052.1"/>
    </source>
</evidence>